<dbReference type="Proteomes" id="UP001341840">
    <property type="component" value="Unassembled WGS sequence"/>
</dbReference>
<proteinExistence type="predicted"/>
<sequence>MTSRCVKLWMVNRRIPAGNNAHQKPNSPHHGPRAELWNELKELADDISDEWCVGVTLIVCFLSTIPEEIHNFLETPNISQTAFIIVVCRTWVFMANHSPGSEVELEED</sequence>
<accession>A0ABU6REB6</accession>
<protein>
    <submittedName>
        <fullName evidence="1">Uncharacterized protein</fullName>
    </submittedName>
</protein>
<name>A0ABU6REB6_9FABA</name>
<keyword evidence="2" id="KW-1185">Reference proteome</keyword>
<evidence type="ECO:0000313" key="2">
    <source>
        <dbReference type="Proteomes" id="UP001341840"/>
    </source>
</evidence>
<organism evidence="1 2">
    <name type="scientific">Stylosanthes scabra</name>
    <dbReference type="NCBI Taxonomy" id="79078"/>
    <lineage>
        <taxon>Eukaryota</taxon>
        <taxon>Viridiplantae</taxon>
        <taxon>Streptophyta</taxon>
        <taxon>Embryophyta</taxon>
        <taxon>Tracheophyta</taxon>
        <taxon>Spermatophyta</taxon>
        <taxon>Magnoliopsida</taxon>
        <taxon>eudicotyledons</taxon>
        <taxon>Gunneridae</taxon>
        <taxon>Pentapetalae</taxon>
        <taxon>rosids</taxon>
        <taxon>fabids</taxon>
        <taxon>Fabales</taxon>
        <taxon>Fabaceae</taxon>
        <taxon>Papilionoideae</taxon>
        <taxon>50 kb inversion clade</taxon>
        <taxon>dalbergioids sensu lato</taxon>
        <taxon>Dalbergieae</taxon>
        <taxon>Pterocarpus clade</taxon>
        <taxon>Stylosanthes</taxon>
    </lineage>
</organism>
<reference evidence="1 2" key="1">
    <citation type="journal article" date="2023" name="Plants (Basel)">
        <title>Bridging the Gap: Combining Genomics and Transcriptomics Approaches to Understand Stylosanthes scabra, an Orphan Legume from the Brazilian Caatinga.</title>
        <authorList>
            <person name="Ferreira-Neto J.R.C."/>
            <person name="da Silva M.D."/>
            <person name="Binneck E."/>
            <person name="de Melo N.F."/>
            <person name="da Silva R.H."/>
            <person name="de Melo A.L.T.M."/>
            <person name="Pandolfi V."/>
            <person name="Bustamante F.O."/>
            <person name="Brasileiro-Vidal A.C."/>
            <person name="Benko-Iseppon A.M."/>
        </authorList>
    </citation>
    <scope>NUCLEOTIDE SEQUENCE [LARGE SCALE GENOMIC DNA]</scope>
    <source>
        <tissue evidence="1">Leaves</tissue>
    </source>
</reference>
<evidence type="ECO:0000313" key="1">
    <source>
        <dbReference type="EMBL" id="MED6122221.1"/>
    </source>
</evidence>
<dbReference type="EMBL" id="JASCZI010030399">
    <property type="protein sequence ID" value="MED6122221.1"/>
    <property type="molecule type" value="Genomic_DNA"/>
</dbReference>
<comment type="caution">
    <text evidence="1">The sequence shown here is derived from an EMBL/GenBank/DDBJ whole genome shotgun (WGS) entry which is preliminary data.</text>
</comment>
<gene>
    <name evidence="1" type="ORF">PIB30_037730</name>
</gene>